<evidence type="ECO:0000313" key="14">
    <source>
        <dbReference type="Proteomes" id="UP000183454"/>
    </source>
</evidence>
<protein>
    <recommendedName>
        <fullName evidence="11">Glycine--tRNA ligase beta subunit</fullName>
        <ecNumber evidence="11">6.1.1.14</ecNumber>
    </recommendedName>
    <alternativeName>
        <fullName evidence="11">Glycyl-tRNA synthetase beta subunit</fullName>
        <shortName evidence="11">GlyRS</shortName>
    </alternativeName>
</protein>
<evidence type="ECO:0000256" key="1">
    <source>
        <dbReference type="ARBA" id="ARBA00004496"/>
    </source>
</evidence>
<comment type="similarity">
    <text evidence="2 11">Belongs to the class-II aminoacyl-tRNA synthetase family.</text>
</comment>
<proteinExistence type="inferred from homology"/>
<comment type="subcellular location">
    <subcellularLocation>
        <location evidence="1 11">Cytoplasm</location>
    </subcellularLocation>
</comment>
<dbReference type="GO" id="GO:0004820">
    <property type="term" value="F:glycine-tRNA ligase activity"/>
    <property type="evidence" value="ECO:0007669"/>
    <property type="project" value="UniProtKB-UniRule"/>
</dbReference>
<dbReference type="InterPro" id="IPR015944">
    <property type="entry name" value="Gly-tRNA-synth_bsu"/>
</dbReference>
<dbReference type="PROSITE" id="PS50861">
    <property type="entry name" value="AA_TRNA_LIGASE_II_GLYAB"/>
    <property type="match status" value="1"/>
</dbReference>
<feature type="domain" description="DALR anticodon binding" evidence="12">
    <location>
        <begin position="627"/>
        <end position="730"/>
    </location>
</feature>
<gene>
    <name evidence="11" type="primary">glyS</name>
    <name evidence="13" type="ORF">SAMN05421882_104118</name>
</gene>
<dbReference type="HAMAP" id="MF_00255">
    <property type="entry name" value="Gly_tRNA_synth_beta"/>
    <property type="match status" value="1"/>
</dbReference>
<sequence length="732" mass="81381">MVPRNLLVELFVEELPPKSLHKLGTYFAESLLNSLKSQNLTMPDAVMTAYATPRRLAVHITHVLGQAPDQAVTTKLMPVSVGLDEEGRATPALVKKLSSLGVEAFVVSQLTRAMEGKSETLFLERVVSGIVLVDGLQQAMDEAIAQLPIPKVMTYQLTDGWENVNFVRPAHGLIALHGAEVVPVSVLGLTAGNMTQGHRFEASNHPIVIREADSYSQQLETEGAVIASFAERRIRISNQLSTAAAKENLQLILDEALLDEVTALVEHPNVLIGKFPSEFLEVPQECLILTMKANQKYFPLLDRDGKLANTFLMVANICPADTHFVIEGNERVVRSRLADAKFFFDQDRKHTLASRIPGLNKVVYHHQLGTQGLRIEYVRTLAREIGQILGGNILAEQAEQAARLAKTDLLTDMVGEFPELQGIMGRYYAQHEGLSDTIAYAIEDHYKPRFAGDLLPRNLVGVCVALADKLETLINLFAIGQLPTGDKDPFALRRHALGVIRILIEKDLPLELNRLMERAIEILQDERIADQWVQQTVAEMPFADTEEKTHQKHTRHTISAEVSGQLADFIYDRLAVNLREQGYSAQEVDAVLALYPQHLNDILKRLAAIRAFIALPEAASLAAANKRVSNILKKSSAIINPQVEVELLQVPAERALYQALIELKDKVDEAFQQKDYTVALQILAALKAPVDTFFDHVMVNTDDDRLRNNRLALLKKLQQVMNRVADISRLAS</sequence>
<evidence type="ECO:0000256" key="3">
    <source>
        <dbReference type="ARBA" id="ARBA00011209"/>
    </source>
</evidence>
<dbReference type="NCBIfam" id="TIGR00211">
    <property type="entry name" value="glyS"/>
    <property type="match status" value="1"/>
</dbReference>
<dbReference type="GO" id="GO:0006426">
    <property type="term" value="P:glycyl-tRNA aminoacylation"/>
    <property type="evidence" value="ECO:0007669"/>
    <property type="project" value="UniProtKB-UniRule"/>
</dbReference>
<dbReference type="InterPro" id="IPR008909">
    <property type="entry name" value="DALR_anticod-bd"/>
</dbReference>
<reference evidence="13 14" key="1">
    <citation type="submission" date="2016-10" db="EMBL/GenBank/DDBJ databases">
        <authorList>
            <person name="de Groot N.N."/>
        </authorList>
    </citation>
    <scope>NUCLEOTIDE SEQUENCE [LARGE SCALE GENOMIC DNA]</scope>
    <source>
        <strain evidence="13 14">Nm110</strain>
    </source>
</reference>
<keyword evidence="7 11" id="KW-0067">ATP-binding</keyword>
<keyword evidence="4 11" id="KW-0963">Cytoplasm</keyword>
<dbReference type="SMART" id="SM00836">
    <property type="entry name" value="DALR_1"/>
    <property type="match status" value="1"/>
</dbReference>
<evidence type="ECO:0000256" key="2">
    <source>
        <dbReference type="ARBA" id="ARBA00008226"/>
    </source>
</evidence>
<dbReference type="EC" id="6.1.1.14" evidence="11"/>
<evidence type="ECO:0000256" key="10">
    <source>
        <dbReference type="ARBA" id="ARBA00047937"/>
    </source>
</evidence>
<dbReference type="EMBL" id="FNNH01000041">
    <property type="protein sequence ID" value="SDW94706.1"/>
    <property type="molecule type" value="Genomic_DNA"/>
</dbReference>
<dbReference type="GO" id="GO:0006420">
    <property type="term" value="P:arginyl-tRNA aminoacylation"/>
    <property type="evidence" value="ECO:0007669"/>
    <property type="project" value="InterPro"/>
</dbReference>
<evidence type="ECO:0000313" key="13">
    <source>
        <dbReference type="EMBL" id="SDW94706.1"/>
    </source>
</evidence>
<organism evidence="13 14">
    <name type="scientific">Nitrosomonas communis</name>
    <dbReference type="NCBI Taxonomy" id="44574"/>
    <lineage>
        <taxon>Bacteria</taxon>
        <taxon>Pseudomonadati</taxon>
        <taxon>Pseudomonadota</taxon>
        <taxon>Betaproteobacteria</taxon>
        <taxon>Nitrosomonadales</taxon>
        <taxon>Nitrosomonadaceae</taxon>
        <taxon>Nitrosomonas</taxon>
    </lineage>
</organism>
<dbReference type="RefSeq" id="WP_074667681.1">
    <property type="nucleotide sequence ID" value="NZ_FNNH01000041.1"/>
</dbReference>
<evidence type="ECO:0000256" key="6">
    <source>
        <dbReference type="ARBA" id="ARBA00022741"/>
    </source>
</evidence>
<evidence type="ECO:0000256" key="8">
    <source>
        <dbReference type="ARBA" id="ARBA00022917"/>
    </source>
</evidence>
<evidence type="ECO:0000256" key="11">
    <source>
        <dbReference type="HAMAP-Rule" id="MF_00255"/>
    </source>
</evidence>
<dbReference type="GO" id="GO:0004814">
    <property type="term" value="F:arginine-tRNA ligase activity"/>
    <property type="evidence" value="ECO:0007669"/>
    <property type="project" value="InterPro"/>
</dbReference>
<evidence type="ECO:0000256" key="7">
    <source>
        <dbReference type="ARBA" id="ARBA00022840"/>
    </source>
</evidence>
<dbReference type="GO" id="GO:0005524">
    <property type="term" value="F:ATP binding"/>
    <property type="evidence" value="ECO:0007669"/>
    <property type="project" value="UniProtKB-UniRule"/>
</dbReference>
<comment type="subunit">
    <text evidence="3 11">Tetramer of two alpha and two beta subunits.</text>
</comment>
<comment type="catalytic activity">
    <reaction evidence="10 11">
        <text>tRNA(Gly) + glycine + ATP = glycyl-tRNA(Gly) + AMP + diphosphate</text>
        <dbReference type="Rhea" id="RHEA:16013"/>
        <dbReference type="Rhea" id="RHEA-COMP:9664"/>
        <dbReference type="Rhea" id="RHEA-COMP:9683"/>
        <dbReference type="ChEBI" id="CHEBI:30616"/>
        <dbReference type="ChEBI" id="CHEBI:33019"/>
        <dbReference type="ChEBI" id="CHEBI:57305"/>
        <dbReference type="ChEBI" id="CHEBI:78442"/>
        <dbReference type="ChEBI" id="CHEBI:78522"/>
        <dbReference type="ChEBI" id="CHEBI:456215"/>
        <dbReference type="EC" id="6.1.1.14"/>
    </reaction>
</comment>
<evidence type="ECO:0000259" key="12">
    <source>
        <dbReference type="SMART" id="SM00836"/>
    </source>
</evidence>
<name>A0A1H2XPP0_9PROT</name>
<keyword evidence="5 11" id="KW-0436">Ligase</keyword>
<evidence type="ECO:0000256" key="9">
    <source>
        <dbReference type="ARBA" id="ARBA00023146"/>
    </source>
</evidence>
<dbReference type="PANTHER" id="PTHR30075">
    <property type="entry name" value="GLYCYL-TRNA SYNTHETASE"/>
    <property type="match status" value="1"/>
</dbReference>
<keyword evidence="9 11" id="KW-0030">Aminoacyl-tRNA synthetase</keyword>
<dbReference type="Pfam" id="PF02092">
    <property type="entry name" value="tRNA_synt_2f"/>
    <property type="match status" value="1"/>
</dbReference>
<evidence type="ECO:0000256" key="4">
    <source>
        <dbReference type="ARBA" id="ARBA00022490"/>
    </source>
</evidence>
<dbReference type="Proteomes" id="UP000183454">
    <property type="component" value="Unassembled WGS sequence"/>
</dbReference>
<evidence type="ECO:0000256" key="5">
    <source>
        <dbReference type="ARBA" id="ARBA00022598"/>
    </source>
</evidence>
<keyword evidence="8 11" id="KW-0648">Protein biosynthesis</keyword>
<dbReference type="Pfam" id="PF05746">
    <property type="entry name" value="DALR_1"/>
    <property type="match status" value="1"/>
</dbReference>
<dbReference type="AlphaFoldDB" id="A0A1H2XPP0"/>
<dbReference type="PRINTS" id="PR01045">
    <property type="entry name" value="TRNASYNTHGB"/>
</dbReference>
<dbReference type="PANTHER" id="PTHR30075:SF2">
    <property type="entry name" value="GLYCINE--TRNA LIGASE, CHLOROPLASTIC_MITOCHONDRIAL 2"/>
    <property type="match status" value="1"/>
</dbReference>
<accession>A0A1H2XPP0</accession>
<dbReference type="InterPro" id="IPR006194">
    <property type="entry name" value="Gly-tRNA-synth_heterodimer"/>
</dbReference>
<dbReference type="Gene3D" id="1.10.730.10">
    <property type="entry name" value="Isoleucyl-tRNA Synthetase, Domain 1"/>
    <property type="match status" value="1"/>
</dbReference>
<dbReference type="InterPro" id="IPR009080">
    <property type="entry name" value="tRNAsynth_Ia_anticodon-bd"/>
</dbReference>
<dbReference type="SUPFAM" id="SSF47323">
    <property type="entry name" value="Anticodon-binding domain of a subclass of class I aminoacyl-tRNA synthetases"/>
    <property type="match status" value="1"/>
</dbReference>
<keyword evidence="6 11" id="KW-0547">Nucleotide-binding</keyword>
<dbReference type="GO" id="GO:0005829">
    <property type="term" value="C:cytosol"/>
    <property type="evidence" value="ECO:0007669"/>
    <property type="project" value="TreeGrafter"/>
</dbReference>
<dbReference type="SUPFAM" id="SSF109604">
    <property type="entry name" value="HD-domain/PDEase-like"/>
    <property type="match status" value="1"/>
</dbReference>